<dbReference type="PANTHER" id="PTHR33498">
    <property type="entry name" value="TRANSPOSASE FOR INSERTION SEQUENCE ELEMENT IS1557"/>
    <property type="match status" value="1"/>
</dbReference>
<dbReference type="Pfam" id="PF01610">
    <property type="entry name" value="DDE_Tnp_ISL3"/>
    <property type="match status" value="1"/>
</dbReference>
<protein>
    <submittedName>
        <fullName evidence="2">Transposase</fullName>
    </submittedName>
</protein>
<accession>A0A1M5AQ31</accession>
<dbReference type="InterPro" id="IPR002560">
    <property type="entry name" value="Transposase_DDE"/>
</dbReference>
<dbReference type="PANTHER" id="PTHR33498:SF1">
    <property type="entry name" value="TRANSPOSASE FOR INSERTION SEQUENCE ELEMENT IS1557"/>
    <property type="match status" value="1"/>
</dbReference>
<dbReference type="EMBL" id="FQUI01000069">
    <property type="protein sequence ID" value="SHF32032.1"/>
    <property type="molecule type" value="Genomic_DNA"/>
</dbReference>
<evidence type="ECO:0000313" key="2">
    <source>
        <dbReference type="EMBL" id="SHF32032.1"/>
    </source>
</evidence>
<dbReference type="AlphaFoldDB" id="A0A1M5AQ31"/>
<evidence type="ECO:0000259" key="1">
    <source>
        <dbReference type="Pfam" id="PF01610"/>
    </source>
</evidence>
<proteinExistence type="predicted"/>
<evidence type="ECO:0000313" key="3">
    <source>
        <dbReference type="Proteomes" id="UP000184334"/>
    </source>
</evidence>
<dbReference type="InterPro" id="IPR047951">
    <property type="entry name" value="Transpos_ISL3"/>
</dbReference>
<feature type="domain" description="Transposase IS204/IS1001/IS1096/IS1165 DDE" evidence="1">
    <location>
        <begin position="1"/>
        <end position="177"/>
    </location>
</feature>
<dbReference type="Proteomes" id="UP000184334">
    <property type="component" value="Unassembled WGS sequence"/>
</dbReference>
<keyword evidence="3" id="KW-1185">Reference proteome</keyword>
<reference evidence="2" key="1">
    <citation type="submission" date="2016-11" db="EMBL/GenBank/DDBJ databases">
        <authorList>
            <person name="Varghese N."/>
            <person name="Submissions S."/>
        </authorList>
    </citation>
    <scope>NUCLEOTIDE SEQUENCE [LARGE SCALE GENOMIC DNA]</scope>
    <source>
        <strain evidence="2">DSM 16785</strain>
    </source>
</reference>
<sequence length="188" mass="22433">MNMSVSFKSGAKEHFPKAKLVFDKFHIIKLLNEQLNKIRKRERKDYKDILNKTKYIFLKNPKNLTNKQNEKLEQLMEYKYLDTVKAYSLILEFKKIFDYKKPAYASKFFKKWYEKALNSNIPEMKKAAKSLYKHIKGILMHLKTGLTNAKIEGMYSKLRTFTKRAYDFKSFKYLSITIFFALGKLSFS</sequence>
<dbReference type="STRING" id="1122195.SAMN02745164_02238"/>
<gene>
    <name evidence="2" type="ORF">SAMN02745164_02238</name>
</gene>
<name>A0A1M5AQ31_MARH1</name>
<comment type="caution">
    <text evidence="2">The sequence shown here is derived from an EMBL/GenBank/DDBJ whole genome shotgun (WGS) entry which is preliminary data.</text>
</comment>
<organism evidence="2 3">
    <name type="scientific">Marinitoga hydrogenitolerans (strain DSM 16785 / JCM 12826 / AT1271)</name>
    <dbReference type="NCBI Taxonomy" id="1122195"/>
    <lineage>
        <taxon>Bacteria</taxon>
        <taxon>Thermotogati</taxon>
        <taxon>Thermotogota</taxon>
        <taxon>Thermotogae</taxon>
        <taxon>Petrotogales</taxon>
        <taxon>Petrotogaceae</taxon>
        <taxon>Marinitoga</taxon>
    </lineage>
</organism>